<evidence type="ECO:0000313" key="5">
    <source>
        <dbReference type="Proteomes" id="UP000256970"/>
    </source>
</evidence>
<feature type="compositionally biased region" description="Polar residues" evidence="2">
    <location>
        <begin position="177"/>
        <end position="187"/>
    </location>
</feature>
<gene>
    <name evidence="4" type="ORF">BQ4739_LOCUS12972</name>
</gene>
<accession>A0A383W5B8</accession>
<feature type="region of interest" description="Disordered" evidence="2">
    <location>
        <begin position="106"/>
        <end position="189"/>
    </location>
</feature>
<evidence type="ECO:0000259" key="3">
    <source>
        <dbReference type="Pfam" id="PF09368"/>
    </source>
</evidence>
<dbReference type="GO" id="GO:0032040">
    <property type="term" value="C:small-subunit processome"/>
    <property type="evidence" value="ECO:0007669"/>
    <property type="project" value="TreeGrafter"/>
</dbReference>
<evidence type="ECO:0000256" key="2">
    <source>
        <dbReference type="SAM" id="MobiDB-lite"/>
    </source>
</evidence>
<organism evidence="4 5">
    <name type="scientific">Tetradesmus obliquus</name>
    <name type="common">Green alga</name>
    <name type="synonym">Acutodesmus obliquus</name>
    <dbReference type="NCBI Taxonomy" id="3088"/>
    <lineage>
        <taxon>Eukaryota</taxon>
        <taxon>Viridiplantae</taxon>
        <taxon>Chlorophyta</taxon>
        <taxon>core chlorophytes</taxon>
        <taxon>Chlorophyceae</taxon>
        <taxon>CS clade</taxon>
        <taxon>Sphaeropleales</taxon>
        <taxon>Scenedesmaceae</taxon>
        <taxon>Tetradesmus</taxon>
    </lineage>
</organism>
<feature type="compositionally biased region" description="Acidic residues" evidence="2">
    <location>
        <begin position="109"/>
        <end position="118"/>
    </location>
</feature>
<dbReference type="Proteomes" id="UP000256970">
    <property type="component" value="Unassembled WGS sequence"/>
</dbReference>
<feature type="compositionally biased region" description="Basic and acidic residues" evidence="2">
    <location>
        <begin position="662"/>
        <end position="682"/>
    </location>
</feature>
<dbReference type="Pfam" id="PF04000">
    <property type="entry name" value="Sas10_Utp3"/>
    <property type="match status" value="1"/>
</dbReference>
<dbReference type="EMBL" id="FNXT01001166">
    <property type="protein sequence ID" value="SZX72828.1"/>
    <property type="molecule type" value="Genomic_DNA"/>
</dbReference>
<dbReference type="PANTHER" id="PTHR13237">
    <property type="entry name" value="SOMETHING ABOUT SILENCING PROTEIN 10-RELATED"/>
    <property type="match status" value="1"/>
</dbReference>
<feature type="compositionally biased region" description="Acidic residues" evidence="2">
    <location>
        <begin position="139"/>
        <end position="156"/>
    </location>
</feature>
<dbReference type="InterPro" id="IPR018972">
    <property type="entry name" value="Sas10_C_dom"/>
</dbReference>
<feature type="compositionally biased region" description="Basic residues" evidence="2">
    <location>
        <begin position="1"/>
        <end position="12"/>
    </location>
</feature>
<dbReference type="Pfam" id="PF09368">
    <property type="entry name" value="Sas10"/>
    <property type="match status" value="1"/>
</dbReference>
<sequence>MKKKSSKAPKGRSHLDELAMTDSDNEIEDGFAAGSDRIALEKGAAAGSDDIDEEAVYDLDDEDEDDSDDDDIDDDEALEEALLQGGQMAQLAKQARYLEQKLKIQRGEADEDDEEQEEQQQQPGLRDKLWGANKRAYYQEEEQEPSDDEALQEEEQEVRRLQQQQAAALDDDDYGLPSSSKQQQQQGEPLMGDLAAAGAAGAAGVEVETVAKDLGALTAEEQLAVVMADAPELLSLLEELKACLAEVRSRVGPLLREVSAGGLATSAGLSYLEAKHLLLLQYCMCIVAYLMLKAEGRSVKDHPVIGRLVQLRAYIEKIRPIDKQLSYQIDKLLRATSVAQAQAAADAGAGAADEAEAGAAAAAAAAGGDDALRYRPNPGALIAKAPLLGDAAGMEAAGGGVYRPPKLNPVAMEEDRALSAKERRKLLEAQRRAQRSSVMREMAEELAGAPEEVRAEIAGMESAAAVATRQRLEARSAAEEELMLRVPLSKQEAKKLKMQRRAGLSGAAGLTDFADDVADLVAASGEGGDKGGSLAALYGKKQLSQRYGADLATQQSKMRSGDADVLPQKPLHERRAAFDAVAARRAAAAADSDGFEDAADMGGKQRKRKQSAADFGGEEDELYAATKAAKASLKAEKRRKQEQQQQLEVPLAEPEAVGQRKISYEIEKNRGLTPHRNKDLKNPRKKHRVKFAQAVVRRKGQVQGVQAAPSAPRGYAGEATGIKAKLAKSTRLG</sequence>
<protein>
    <recommendedName>
        <fullName evidence="3">Sas10 C-terminal domain-containing protein</fullName>
    </recommendedName>
</protein>
<dbReference type="AlphaFoldDB" id="A0A383W5B8"/>
<name>A0A383W5B8_TETOB</name>
<evidence type="ECO:0000313" key="4">
    <source>
        <dbReference type="EMBL" id="SZX72828.1"/>
    </source>
</evidence>
<feature type="region of interest" description="Disordered" evidence="2">
    <location>
        <begin position="589"/>
        <end position="615"/>
    </location>
</feature>
<feature type="region of interest" description="Disordered" evidence="2">
    <location>
        <begin position="1"/>
        <end position="74"/>
    </location>
</feature>
<dbReference type="PANTHER" id="PTHR13237:SF9">
    <property type="entry name" value="NEUROGUIDIN"/>
    <property type="match status" value="1"/>
</dbReference>
<feature type="region of interest" description="Disordered" evidence="2">
    <location>
        <begin position="627"/>
        <end position="687"/>
    </location>
</feature>
<evidence type="ECO:0000256" key="1">
    <source>
        <dbReference type="ARBA" id="ARBA00022553"/>
    </source>
</evidence>
<feature type="compositionally biased region" description="Acidic residues" evidence="2">
    <location>
        <begin position="49"/>
        <end position="74"/>
    </location>
</feature>
<keyword evidence="1" id="KW-0597">Phosphoprotein</keyword>
<dbReference type="GO" id="GO:0000462">
    <property type="term" value="P:maturation of SSU-rRNA from tricistronic rRNA transcript (SSU-rRNA, 5.8S rRNA, LSU-rRNA)"/>
    <property type="evidence" value="ECO:0007669"/>
    <property type="project" value="TreeGrafter"/>
</dbReference>
<proteinExistence type="predicted"/>
<reference evidence="4 5" key="1">
    <citation type="submission" date="2016-10" db="EMBL/GenBank/DDBJ databases">
        <authorList>
            <person name="Cai Z."/>
        </authorList>
    </citation>
    <scope>NUCLEOTIDE SEQUENCE [LARGE SCALE GENOMIC DNA]</scope>
</reference>
<keyword evidence="5" id="KW-1185">Reference proteome</keyword>
<feature type="compositionally biased region" description="Basic and acidic residues" evidence="2">
    <location>
        <begin position="633"/>
        <end position="642"/>
    </location>
</feature>
<feature type="compositionally biased region" description="Low complexity" evidence="2">
    <location>
        <begin position="643"/>
        <end position="655"/>
    </location>
</feature>
<feature type="domain" description="Sas10 C-terminal" evidence="3">
    <location>
        <begin position="657"/>
        <end position="732"/>
    </location>
</feature>
<dbReference type="STRING" id="3088.A0A383W5B8"/>
<dbReference type="InterPro" id="IPR007146">
    <property type="entry name" value="Sas10/Utp3/C1D"/>
</dbReference>
<feature type="region of interest" description="Disordered" evidence="2">
    <location>
        <begin position="700"/>
        <end position="733"/>
    </location>
</feature>